<reference evidence="6 7" key="1">
    <citation type="submission" date="2023-11" db="EMBL/GenBank/DDBJ databases">
        <title>Plant-associative lifestyle of Vibrio porteresiae and its evolutionary dynamics.</title>
        <authorList>
            <person name="Rameshkumar N."/>
            <person name="Kirti K."/>
        </authorList>
    </citation>
    <scope>NUCLEOTIDE SEQUENCE [LARGE SCALE GENOMIC DNA]</scope>
    <source>
        <strain evidence="6 7">MSSRF60</strain>
    </source>
</reference>
<dbReference type="PANTHER" id="PTHR30118:SF15">
    <property type="entry name" value="TRANSCRIPTIONAL REGULATORY PROTEIN"/>
    <property type="match status" value="1"/>
</dbReference>
<dbReference type="InterPro" id="IPR036388">
    <property type="entry name" value="WH-like_DNA-bd_sf"/>
</dbReference>
<evidence type="ECO:0000256" key="1">
    <source>
        <dbReference type="ARBA" id="ARBA00009437"/>
    </source>
</evidence>
<keyword evidence="3" id="KW-0238">DNA-binding</keyword>
<accession>A0ABU4IN02</accession>
<dbReference type="PANTHER" id="PTHR30118">
    <property type="entry name" value="HTH-TYPE TRANSCRIPTIONAL REGULATOR LEUO-RELATED"/>
    <property type="match status" value="1"/>
</dbReference>
<dbReference type="EMBL" id="JAWRCN010000002">
    <property type="protein sequence ID" value="MDW6019613.1"/>
    <property type="molecule type" value="Genomic_DNA"/>
</dbReference>
<evidence type="ECO:0000313" key="7">
    <source>
        <dbReference type="Proteomes" id="UP001272325"/>
    </source>
</evidence>
<feature type="domain" description="HTH lysR-type" evidence="5">
    <location>
        <begin position="11"/>
        <end position="67"/>
    </location>
</feature>
<name>A0ABU4IN02_9VIBR</name>
<keyword evidence="4" id="KW-0804">Transcription</keyword>
<sequence>MLNEKLLIHKDLNLLLLLVTLHEEQNTARTAERLFVTQSAVSKGLKKLREQLDDLLFVRSREGFIPTEKCNELVSQVTPLLIDLTSIYAQSNQVSIQEYSGEISIAISSAMYYALADEVYLQLKQDFPNATVRLVNWSESTEQQLLNTKIQVGINYYPINVTKDLVHQSVLPAQFRLIARKSHPLSNKLATLEEISQYPLVVSIIPNFTAKNSKIEHTLRKLGLSSNIILRSDNAHLCLSTLKRSDALMPVNLLFARKACSEHTIVDTKFDMNTYLPSTKIGLFYSNQFALSCLGKQIQTSLKKALKSAQSNKK</sequence>
<dbReference type="RefSeq" id="WP_102939922.1">
    <property type="nucleotide sequence ID" value="NZ_AP024894.1"/>
</dbReference>
<dbReference type="InterPro" id="IPR036390">
    <property type="entry name" value="WH_DNA-bd_sf"/>
</dbReference>
<dbReference type="InterPro" id="IPR005119">
    <property type="entry name" value="LysR_subst-bd"/>
</dbReference>
<dbReference type="PROSITE" id="PS50931">
    <property type="entry name" value="HTH_LYSR"/>
    <property type="match status" value="1"/>
</dbReference>
<evidence type="ECO:0000256" key="3">
    <source>
        <dbReference type="ARBA" id="ARBA00023125"/>
    </source>
</evidence>
<dbReference type="Proteomes" id="UP001272325">
    <property type="component" value="Unassembled WGS sequence"/>
</dbReference>
<gene>
    <name evidence="6" type="ORF">SBW85_18085</name>
</gene>
<dbReference type="Pfam" id="PF03466">
    <property type="entry name" value="LysR_substrate"/>
    <property type="match status" value="1"/>
</dbReference>
<comment type="caution">
    <text evidence="6">The sequence shown here is derived from an EMBL/GenBank/DDBJ whole genome shotgun (WGS) entry which is preliminary data.</text>
</comment>
<protein>
    <submittedName>
        <fullName evidence="6">LysR family transcriptional regulator</fullName>
    </submittedName>
</protein>
<dbReference type="Pfam" id="PF00126">
    <property type="entry name" value="HTH_1"/>
    <property type="match status" value="1"/>
</dbReference>
<proteinExistence type="inferred from homology"/>
<dbReference type="SUPFAM" id="SSF46785">
    <property type="entry name" value="Winged helix' DNA-binding domain"/>
    <property type="match status" value="1"/>
</dbReference>
<organism evidence="6 7">
    <name type="scientific">Vibrio plantisponsor</name>
    <dbReference type="NCBI Taxonomy" id="664643"/>
    <lineage>
        <taxon>Bacteria</taxon>
        <taxon>Pseudomonadati</taxon>
        <taxon>Pseudomonadota</taxon>
        <taxon>Gammaproteobacteria</taxon>
        <taxon>Vibrionales</taxon>
        <taxon>Vibrionaceae</taxon>
        <taxon>Vibrio</taxon>
    </lineage>
</organism>
<evidence type="ECO:0000256" key="2">
    <source>
        <dbReference type="ARBA" id="ARBA00023015"/>
    </source>
</evidence>
<keyword evidence="7" id="KW-1185">Reference proteome</keyword>
<keyword evidence="2" id="KW-0805">Transcription regulation</keyword>
<comment type="similarity">
    <text evidence="1">Belongs to the LysR transcriptional regulatory family.</text>
</comment>
<evidence type="ECO:0000313" key="6">
    <source>
        <dbReference type="EMBL" id="MDW6019613.1"/>
    </source>
</evidence>
<dbReference type="InterPro" id="IPR050389">
    <property type="entry name" value="LysR-type_TF"/>
</dbReference>
<evidence type="ECO:0000259" key="5">
    <source>
        <dbReference type="PROSITE" id="PS50931"/>
    </source>
</evidence>
<evidence type="ECO:0000256" key="4">
    <source>
        <dbReference type="ARBA" id="ARBA00023163"/>
    </source>
</evidence>
<dbReference type="SUPFAM" id="SSF53850">
    <property type="entry name" value="Periplasmic binding protein-like II"/>
    <property type="match status" value="1"/>
</dbReference>
<dbReference type="InterPro" id="IPR000847">
    <property type="entry name" value="LysR_HTH_N"/>
</dbReference>
<dbReference type="Gene3D" id="1.10.10.10">
    <property type="entry name" value="Winged helix-like DNA-binding domain superfamily/Winged helix DNA-binding domain"/>
    <property type="match status" value="1"/>
</dbReference>
<dbReference type="Gene3D" id="3.40.190.10">
    <property type="entry name" value="Periplasmic binding protein-like II"/>
    <property type="match status" value="2"/>
</dbReference>